<dbReference type="CDD" id="cd13140">
    <property type="entry name" value="MATE_like_1"/>
    <property type="match status" value="1"/>
</dbReference>
<dbReference type="OrthoDB" id="9776324at2"/>
<feature type="transmembrane region" description="Helical" evidence="13">
    <location>
        <begin position="200"/>
        <end position="219"/>
    </location>
</feature>
<organism evidence="14 15">
    <name type="scientific">Candidatus Galacturonatibacter soehngenii</name>
    <dbReference type="NCBI Taxonomy" id="2307010"/>
    <lineage>
        <taxon>Bacteria</taxon>
        <taxon>Bacillati</taxon>
        <taxon>Bacillota</taxon>
        <taxon>Clostridia</taxon>
        <taxon>Lachnospirales</taxon>
        <taxon>Lachnospiraceae</taxon>
        <taxon>Candidatus Galacturonatibacter</taxon>
    </lineage>
</organism>
<evidence type="ECO:0000256" key="8">
    <source>
        <dbReference type="ARBA" id="ARBA00022692"/>
    </source>
</evidence>
<comment type="subcellular location">
    <subcellularLocation>
        <location evidence="2">Cell membrane</location>
        <topology evidence="2">Multi-pass membrane protein</topology>
    </subcellularLocation>
</comment>
<feature type="transmembrane region" description="Helical" evidence="13">
    <location>
        <begin position="392"/>
        <end position="412"/>
    </location>
</feature>
<dbReference type="InterPro" id="IPR048279">
    <property type="entry name" value="MdtK-like"/>
</dbReference>
<dbReference type="PANTHER" id="PTHR43298">
    <property type="entry name" value="MULTIDRUG RESISTANCE PROTEIN NORM-RELATED"/>
    <property type="match status" value="1"/>
</dbReference>
<evidence type="ECO:0000256" key="13">
    <source>
        <dbReference type="SAM" id="Phobius"/>
    </source>
</evidence>
<dbReference type="RefSeq" id="WP_151142546.1">
    <property type="nucleotide sequence ID" value="NZ_WAGX01000004.1"/>
</dbReference>
<keyword evidence="7" id="KW-1003">Cell membrane</keyword>
<comment type="similarity">
    <text evidence="3">Belongs to the multi antimicrobial extrusion (MATE) (TC 2.A.66.1) family.</text>
</comment>
<keyword evidence="15" id="KW-1185">Reference proteome</keyword>
<evidence type="ECO:0000256" key="2">
    <source>
        <dbReference type="ARBA" id="ARBA00004651"/>
    </source>
</evidence>
<evidence type="ECO:0000256" key="4">
    <source>
        <dbReference type="ARBA" id="ARBA00020268"/>
    </source>
</evidence>
<evidence type="ECO:0000256" key="11">
    <source>
        <dbReference type="ARBA" id="ARBA00023136"/>
    </source>
</evidence>
<comment type="caution">
    <text evidence="14">The sequence shown here is derived from an EMBL/GenBank/DDBJ whole genome shotgun (WGS) entry which is preliminary data.</text>
</comment>
<comment type="function">
    <text evidence="1">Multidrug efflux pump.</text>
</comment>
<feature type="transmembrane region" description="Helical" evidence="13">
    <location>
        <begin position="364"/>
        <end position="385"/>
    </location>
</feature>
<keyword evidence="8 13" id="KW-0812">Transmembrane</keyword>
<feature type="transmembrane region" description="Helical" evidence="13">
    <location>
        <begin position="91"/>
        <end position="115"/>
    </location>
</feature>
<keyword evidence="5" id="KW-0813">Transport</keyword>
<dbReference type="AlphaFoldDB" id="A0A7V7QM89"/>
<feature type="transmembrane region" description="Helical" evidence="13">
    <location>
        <begin position="167"/>
        <end position="188"/>
    </location>
</feature>
<dbReference type="GO" id="GO:0006811">
    <property type="term" value="P:monoatomic ion transport"/>
    <property type="evidence" value="ECO:0007669"/>
    <property type="project" value="UniProtKB-KW"/>
</dbReference>
<evidence type="ECO:0000256" key="6">
    <source>
        <dbReference type="ARBA" id="ARBA00022449"/>
    </source>
</evidence>
<feature type="transmembrane region" description="Helical" evidence="13">
    <location>
        <begin position="418"/>
        <end position="442"/>
    </location>
</feature>
<keyword evidence="6" id="KW-0050">Antiport</keyword>
<dbReference type="PANTHER" id="PTHR43298:SF2">
    <property type="entry name" value="FMN_FAD EXPORTER YEEO-RELATED"/>
    <property type="match status" value="1"/>
</dbReference>
<dbReference type="InterPro" id="IPR002528">
    <property type="entry name" value="MATE_fam"/>
</dbReference>
<reference evidence="14 15" key="1">
    <citation type="submission" date="2019-09" db="EMBL/GenBank/DDBJ databases">
        <authorList>
            <person name="Valk L.C."/>
        </authorList>
    </citation>
    <scope>NUCLEOTIDE SEQUENCE [LARGE SCALE GENOMIC DNA]</scope>
    <source>
        <strain evidence="14">GalUA</strain>
    </source>
</reference>
<evidence type="ECO:0000256" key="3">
    <source>
        <dbReference type="ARBA" id="ARBA00010199"/>
    </source>
</evidence>
<proteinExistence type="inferred from homology"/>
<sequence>METRNTLTQGPIFSALTKLAVPIMATSLIQMAYNMIDMIWIGRISSNAVASVGAAGMYMWLANGVCTIAKVGGQIKVGHAMGAKKIEQAKLYAKSTLQIGIIFALIYGLIMAVFSKNLISFLKLNQESVILDARKYLVITCGLIIFAFLNQIFIGLYTAIDKTRIGFVATTIGLIMNFILDPVLIFGIGPFPRLEVAGAAWSTIISQLTVTLIFILVSLKDTVLFHEFKIISKPDTNTIGEVVRIGLPIGVQSMMFTGISMILSRIVASFGDTAIAVQKIGGNIESISWMTSEGFSSAVNTFLAQNHGAGNKSRVKKGYRTSMVVVVIWGIIASGLLIFLPAPIFRLFINEAETISLGVHYLQIIGYSQLFVCMEMATQGAFSGLGKTVPPSLVSIGLNLLRIPMAFFLSATPLMLNGVWWSICITSVLKGLLLVVWFLYYLRKYIGANNRAVSENR</sequence>
<name>A0A7V7QM89_9FIRM</name>
<dbReference type="NCBIfam" id="TIGR00797">
    <property type="entry name" value="matE"/>
    <property type="match status" value="1"/>
</dbReference>
<feature type="transmembrane region" description="Helical" evidence="13">
    <location>
        <begin position="322"/>
        <end position="344"/>
    </location>
</feature>
<feature type="transmembrane region" description="Helical" evidence="13">
    <location>
        <begin position="135"/>
        <end position="160"/>
    </location>
</feature>
<keyword evidence="9 13" id="KW-1133">Transmembrane helix</keyword>
<dbReference type="GO" id="GO:0005886">
    <property type="term" value="C:plasma membrane"/>
    <property type="evidence" value="ECO:0007669"/>
    <property type="project" value="UniProtKB-SubCell"/>
</dbReference>
<dbReference type="InterPro" id="IPR050222">
    <property type="entry name" value="MATE_MdtK"/>
</dbReference>
<keyword evidence="10" id="KW-0406">Ion transport</keyword>
<dbReference type="Proteomes" id="UP000461768">
    <property type="component" value="Unassembled WGS sequence"/>
</dbReference>
<dbReference type="PIRSF" id="PIRSF006603">
    <property type="entry name" value="DinF"/>
    <property type="match status" value="1"/>
</dbReference>
<protein>
    <recommendedName>
        <fullName evidence="4">Probable multidrug resistance protein NorM</fullName>
    </recommendedName>
    <alternativeName>
        <fullName evidence="12">Multidrug-efflux transporter</fullName>
    </alternativeName>
</protein>
<evidence type="ECO:0000256" key="5">
    <source>
        <dbReference type="ARBA" id="ARBA00022448"/>
    </source>
</evidence>
<gene>
    <name evidence="14" type="ORF">F7O84_04945</name>
</gene>
<dbReference type="GO" id="GO:0042910">
    <property type="term" value="F:xenobiotic transmembrane transporter activity"/>
    <property type="evidence" value="ECO:0007669"/>
    <property type="project" value="InterPro"/>
</dbReference>
<keyword evidence="11 13" id="KW-0472">Membrane</keyword>
<feature type="transmembrane region" description="Helical" evidence="13">
    <location>
        <begin position="48"/>
        <end position="71"/>
    </location>
</feature>
<reference evidence="14 15" key="2">
    <citation type="submission" date="2020-02" db="EMBL/GenBank/DDBJ databases">
        <title>Candidatus Galacturonibacter soehngenii shows hetero-acetogenic catabolism of galacturonic acid but lacks a canonical carbon monoxide dehydrogenase/acetyl-CoA synthase complex.</title>
        <authorList>
            <person name="Diender M."/>
            <person name="Stouten G.R."/>
            <person name="Petersen J.F."/>
            <person name="Nielsen P.H."/>
            <person name="Dueholm M.S."/>
            <person name="Pronk J.T."/>
            <person name="Van Loosdrecht M.C.M."/>
        </authorList>
    </citation>
    <scope>NUCLEOTIDE SEQUENCE [LARGE SCALE GENOMIC DNA]</scope>
    <source>
        <strain evidence="14">GalUA</strain>
    </source>
</reference>
<dbReference type="GO" id="GO:0015297">
    <property type="term" value="F:antiporter activity"/>
    <property type="evidence" value="ECO:0007669"/>
    <property type="project" value="UniProtKB-KW"/>
</dbReference>
<evidence type="ECO:0000313" key="15">
    <source>
        <dbReference type="Proteomes" id="UP000461768"/>
    </source>
</evidence>
<feature type="transmembrane region" description="Helical" evidence="13">
    <location>
        <begin position="12"/>
        <end position="36"/>
    </location>
</feature>
<dbReference type="Pfam" id="PF01554">
    <property type="entry name" value="MatE"/>
    <property type="match status" value="2"/>
</dbReference>
<evidence type="ECO:0000256" key="10">
    <source>
        <dbReference type="ARBA" id="ARBA00023065"/>
    </source>
</evidence>
<evidence type="ECO:0000256" key="1">
    <source>
        <dbReference type="ARBA" id="ARBA00003408"/>
    </source>
</evidence>
<evidence type="ECO:0000313" key="14">
    <source>
        <dbReference type="EMBL" id="KAB1439736.1"/>
    </source>
</evidence>
<accession>A0A7V7QM89</accession>
<evidence type="ECO:0000256" key="7">
    <source>
        <dbReference type="ARBA" id="ARBA00022475"/>
    </source>
</evidence>
<evidence type="ECO:0000256" key="12">
    <source>
        <dbReference type="ARBA" id="ARBA00031636"/>
    </source>
</evidence>
<evidence type="ECO:0000256" key="9">
    <source>
        <dbReference type="ARBA" id="ARBA00022989"/>
    </source>
</evidence>
<dbReference type="EMBL" id="WAGX01000004">
    <property type="protein sequence ID" value="KAB1439736.1"/>
    <property type="molecule type" value="Genomic_DNA"/>
</dbReference>